<proteinExistence type="predicted"/>
<dbReference type="Proteomes" id="UP000190044">
    <property type="component" value="Unassembled WGS sequence"/>
</dbReference>
<dbReference type="OrthoDB" id="9816431at2"/>
<sequence>MKHAADLMADRRETQRRRILDVARRHFLTHGYGATTMSAIAADVGGSKSDLWSHFNSKESLFAAFVDTDSRDFHTDTLALLDRAGEVFEILSAFVDGFVAAVSSPAALRLQRQVAAEADRIAVGDLLYERLVGVVETRLVAFFDAHMREGALRRGDPRSAAWLLIALCFGLDPRRLFCSIEEIGAAASSHGPLVVAALKVLLNPTDGAAGES</sequence>
<dbReference type="GO" id="GO:0003700">
    <property type="term" value="F:DNA-binding transcription factor activity"/>
    <property type="evidence" value="ECO:0007669"/>
    <property type="project" value="TreeGrafter"/>
</dbReference>
<dbReference type="Pfam" id="PF00440">
    <property type="entry name" value="TetR_N"/>
    <property type="match status" value="1"/>
</dbReference>
<dbReference type="SUPFAM" id="SSF46689">
    <property type="entry name" value="Homeodomain-like"/>
    <property type="match status" value="1"/>
</dbReference>
<dbReference type="GO" id="GO:0000976">
    <property type="term" value="F:transcription cis-regulatory region binding"/>
    <property type="evidence" value="ECO:0007669"/>
    <property type="project" value="TreeGrafter"/>
</dbReference>
<gene>
    <name evidence="4" type="ORF">SAMN06295937_102511</name>
</gene>
<organism evidence="4 5">
    <name type="scientific">Sphingopyxis flava</name>
    <dbReference type="NCBI Taxonomy" id="1507287"/>
    <lineage>
        <taxon>Bacteria</taxon>
        <taxon>Pseudomonadati</taxon>
        <taxon>Pseudomonadota</taxon>
        <taxon>Alphaproteobacteria</taxon>
        <taxon>Sphingomonadales</taxon>
        <taxon>Sphingomonadaceae</taxon>
        <taxon>Sphingopyxis</taxon>
    </lineage>
</organism>
<dbReference type="Gene3D" id="1.10.357.10">
    <property type="entry name" value="Tetracycline Repressor, domain 2"/>
    <property type="match status" value="1"/>
</dbReference>
<evidence type="ECO:0000313" key="4">
    <source>
        <dbReference type="EMBL" id="SKB87735.1"/>
    </source>
</evidence>
<keyword evidence="1 2" id="KW-0238">DNA-binding</keyword>
<dbReference type="InterPro" id="IPR009057">
    <property type="entry name" value="Homeodomain-like_sf"/>
</dbReference>
<name>A0A1T5EUW2_9SPHN</name>
<evidence type="ECO:0000313" key="5">
    <source>
        <dbReference type="Proteomes" id="UP000190044"/>
    </source>
</evidence>
<dbReference type="InterPro" id="IPR001647">
    <property type="entry name" value="HTH_TetR"/>
</dbReference>
<dbReference type="PRINTS" id="PR00455">
    <property type="entry name" value="HTHTETR"/>
</dbReference>
<evidence type="ECO:0000259" key="3">
    <source>
        <dbReference type="PROSITE" id="PS50977"/>
    </source>
</evidence>
<dbReference type="PANTHER" id="PTHR30055">
    <property type="entry name" value="HTH-TYPE TRANSCRIPTIONAL REGULATOR RUTR"/>
    <property type="match status" value="1"/>
</dbReference>
<protein>
    <submittedName>
        <fullName evidence="4">Transcriptional regulator, TetR family</fullName>
    </submittedName>
</protein>
<evidence type="ECO:0000256" key="2">
    <source>
        <dbReference type="PROSITE-ProRule" id="PRU00335"/>
    </source>
</evidence>
<dbReference type="AlphaFoldDB" id="A0A1T5EUW2"/>
<keyword evidence="5" id="KW-1185">Reference proteome</keyword>
<dbReference type="InterPro" id="IPR039536">
    <property type="entry name" value="TetR_C_Proteobacteria"/>
</dbReference>
<dbReference type="Pfam" id="PF14246">
    <property type="entry name" value="TetR_C_7"/>
    <property type="match status" value="1"/>
</dbReference>
<dbReference type="PANTHER" id="PTHR30055:SF146">
    <property type="entry name" value="HTH-TYPE TRANSCRIPTIONAL DUAL REGULATOR CECR"/>
    <property type="match status" value="1"/>
</dbReference>
<feature type="DNA-binding region" description="H-T-H motif" evidence="2">
    <location>
        <begin position="36"/>
        <end position="55"/>
    </location>
</feature>
<evidence type="ECO:0000256" key="1">
    <source>
        <dbReference type="ARBA" id="ARBA00023125"/>
    </source>
</evidence>
<feature type="domain" description="HTH tetR-type" evidence="3">
    <location>
        <begin position="13"/>
        <end position="73"/>
    </location>
</feature>
<dbReference type="PROSITE" id="PS50977">
    <property type="entry name" value="HTH_TETR_2"/>
    <property type="match status" value="1"/>
</dbReference>
<reference evidence="5" key="1">
    <citation type="submission" date="2017-02" db="EMBL/GenBank/DDBJ databases">
        <authorList>
            <person name="Varghese N."/>
            <person name="Submissions S."/>
        </authorList>
    </citation>
    <scope>NUCLEOTIDE SEQUENCE [LARGE SCALE GENOMIC DNA]</scope>
    <source>
        <strain evidence="5">R11H</strain>
    </source>
</reference>
<dbReference type="InterPro" id="IPR050109">
    <property type="entry name" value="HTH-type_TetR-like_transc_reg"/>
</dbReference>
<dbReference type="RefSeq" id="WP_079639628.1">
    <property type="nucleotide sequence ID" value="NZ_FUYP01000025.1"/>
</dbReference>
<dbReference type="EMBL" id="FUYP01000025">
    <property type="protein sequence ID" value="SKB87735.1"/>
    <property type="molecule type" value="Genomic_DNA"/>
</dbReference>
<accession>A0A1T5EUW2</accession>